<reference evidence="3 4" key="1">
    <citation type="submission" date="2017-06" db="EMBL/GenBank/DDBJ databases">
        <authorList>
            <person name="Kim H.J."/>
            <person name="Triplett B.A."/>
        </authorList>
    </citation>
    <scope>NUCLEOTIDE SEQUENCE [LARGE SCALE GENOMIC DNA]</scope>
    <source>
        <strain evidence="3 4">DSM 14713</strain>
    </source>
</reference>
<evidence type="ECO:0000256" key="2">
    <source>
        <dbReference type="SAM" id="SignalP"/>
    </source>
</evidence>
<dbReference type="AlphaFoldDB" id="A0A250IEJ3"/>
<evidence type="ECO:0008006" key="5">
    <source>
        <dbReference type="Google" id="ProtNLM"/>
    </source>
</evidence>
<evidence type="ECO:0000256" key="1">
    <source>
        <dbReference type="SAM" id="MobiDB-lite"/>
    </source>
</evidence>
<dbReference type="RefSeq" id="WP_095978108.1">
    <property type="nucleotide sequence ID" value="NZ_CP022163.1"/>
</dbReference>
<feature type="signal peptide" evidence="2">
    <location>
        <begin position="1"/>
        <end position="23"/>
    </location>
</feature>
<protein>
    <recommendedName>
        <fullName evidence="5">Lipoprotein</fullName>
    </recommendedName>
</protein>
<proteinExistence type="predicted"/>
<feature type="chain" id="PRO_5012038296" description="Lipoprotein" evidence="2">
    <location>
        <begin position="24"/>
        <end position="177"/>
    </location>
</feature>
<dbReference type="KEGG" id="mbd:MEBOL_003016"/>
<feature type="region of interest" description="Disordered" evidence="1">
    <location>
        <begin position="142"/>
        <end position="177"/>
    </location>
</feature>
<keyword evidence="4" id="KW-1185">Reference proteome</keyword>
<organism evidence="3 4">
    <name type="scientific">Melittangium boletus DSM 14713</name>
    <dbReference type="NCBI Taxonomy" id="1294270"/>
    <lineage>
        <taxon>Bacteria</taxon>
        <taxon>Pseudomonadati</taxon>
        <taxon>Myxococcota</taxon>
        <taxon>Myxococcia</taxon>
        <taxon>Myxococcales</taxon>
        <taxon>Cystobacterineae</taxon>
        <taxon>Archangiaceae</taxon>
        <taxon>Melittangium</taxon>
    </lineage>
</organism>
<sequence>MRIRILSFTPVILLASCALFRHASTVQVPVGDDPSIAFPPFFDQDAIDVGASNSPYELSGEALRALSIAAEDFRPSGEEGLPCQYRKEAQTYRLIRQGDIFFISIHENLAHCGHEYPALDSGVRYAISRDGRILRRLFDGQPEYPDSLTGPDDSGHWFKGELGASPTFDGGTTPDAG</sequence>
<dbReference type="Proteomes" id="UP000217289">
    <property type="component" value="Chromosome"/>
</dbReference>
<keyword evidence="2" id="KW-0732">Signal</keyword>
<dbReference type="PROSITE" id="PS51257">
    <property type="entry name" value="PROKAR_LIPOPROTEIN"/>
    <property type="match status" value="1"/>
</dbReference>
<evidence type="ECO:0000313" key="4">
    <source>
        <dbReference type="Proteomes" id="UP000217289"/>
    </source>
</evidence>
<evidence type="ECO:0000313" key="3">
    <source>
        <dbReference type="EMBL" id="ATB29561.1"/>
    </source>
</evidence>
<dbReference type="OrthoDB" id="5514961at2"/>
<name>A0A250IEJ3_9BACT</name>
<dbReference type="EMBL" id="CP022163">
    <property type="protein sequence ID" value="ATB29561.1"/>
    <property type="molecule type" value="Genomic_DNA"/>
</dbReference>
<gene>
    <name evidence="3" type="ORF">MEBOL_003016</name>
</gene>
<accession>A0A250IEJ3</accession>